<dbReference type="EMBL" id="BAABHW010000003">
    <property type="protein sequence ID" value="GAA5075711.1"/>
    <property type="molecule type" value="Genomic_DNA"/>
</dbReference>
<feature type="chain" id="PRO_5047477487" evidence="1">
    <location>
        <begin position="21"/>
        <end position="108"/>
    </location>
</feature>
<organism evidence="2 3">
    <name type="scientific">[Roseibacterium] beibuensis</name>
    <dbReference type="NCBI Taxonomy" id="1193142"/>
    <lineage>
        <taxon>Bacteria</taxon>
        <taxon>Pseudomonadati</taxon>
        <taxon>Pseudomonadota</taxon>
        <taxon>Alphaproteobacteria</taxon>
        <taxon>Rhodobacterales</taxon>
        <taxon>Roseobacteraceae</taxon>
        <taxon>Roseicyclus</taxon>
    </lineage>
</organism>
<reference evidence="3" key="1">
    <citation type="journal article" date="2019" name="Int. J. Syst. Evol. Microbiol.">
        <title>The Global Catalogue of Microorganisms (GCM) 10K type strain sequencing project: providing services to taxonomists for standard genome sequencing and annotation.</title>
        <authorList>
            <consortium name="The Broad Institute Genomics Platform"/>
            <consortium name="The Broad Institute Genome Sequencing Center for Infectious Disease"/>
            <person name="Wu L."/>
            <person name="Ma J."/>
        </authorList>
    </citation>
    <scope>NUCLEOTIDE SEQUENCE [LARGE SCALE GENOMIC DNA]</scope>
    <source>
        <strain evidence="3">JCM 18015</strain>
    </source>
</reference>
<evidence type="ECO:0000313" key="2">
    <source>
        <dbReference type="EMBL" id="GAA5075711.1"/>
    </source>
</evidence>
<proteinExistence type="predicted"/>
<name>A0ABP9LHZ3_9RHOB</name>
<feature type="signal peptide" evidence="1">
    <location>
        <begin position="1"/>
        <end position="20"/>
    </location>
</feature>
<protein>
    <submittedName>
        <fullName evidence="2">Uncharacterized protein</fullName>
    </submittedName>
</protein>
<keyword evidence="3" id="KW-1185">Reference proteome</keyword>
<dbReference type="Proteomes" id="UP001499910">
    <property type="component" value="Unassembled WGS sequence"/>
</dbReference>
<sequence length="108" mass="11254">MKRTVIATAIAAAVAAPAFAQDQSEALSTAIEIYNESVDTNAERINNVQLGTQVKIGENSALATAVEIANSSADTPSDRISTDTVTVFPSEPAYAADTIARIRAEADN</sequence>
<evidence type="ECO:0000313" key="3">
    <source>
        <dbReference type="Proteomes" id="UP001499910"/>
    </source>
</evidence>
<accession>A0ABP9LHZ3</accession>
<evidence type="ECO:0000256" key="1">
    <source>
        <dbReference type="SAM" id="SignalP"/>
    </source>
</evidence>
<dbReference type="RefSeq" id="WP_259548771.1">
    <property type="nucleotide sequence ID" value="NZ_BAABHW010000003.1"/>
</dbReference>
<comment type="caution">
    <text evidence="2">The sequence shown here is derived from an EMBL/GenBank/DDBJ whole genome shotgun (WGS) entry which is preliminary data.</text>
</comment>
<keyword evidence="1" id="KW-0732">Signal</keyword>
<gene>
    <name evidence="2" type="ORF">GCM10023209_23990</name>
</gene>